<evidence type="ECO:0000313" key="3">
    <source>
        <dbReference type="Proteomes" id="UP000184226"/>
    </source>
</evidence>
<evidence type="ECO:0008006" key="4">
    <source>
        <dbReference type="Google" id="ProtNLM"/>
    </source>
</evidence>
<protein>
    <recommendedName>
        <fullName evidence="4">tRNA A-37 threonylcarbamoyl transferase component Bud32</fullName>
    </recommendedName>
</protein>
<dbReference type="Proteomes" id="UP000184226">
    <property type="component" value="Unassembled WGS sequence"/>
</dbReference>
<dbReference type="InterPro" id="IPR011009">
    <property type="entry name" value="Kinase-like_dom_sf"/>
</dbReference>
<dbReference type="AlphaFoldDB" id="A0A1M5X571"/>
<dbReference type="EMBL" id="FQXE01000006">
    <property type="protein sequence ID" value="SHH95010.1"/>
    <property type="molecule type" value="Genomic_DNA"/>
</dbReference>
<accession>A0A1M5X571</accession>
<evidence type="ECO:0000313" key="2">
    <source>
        <dbReference type="EMBL" id="SHH95010.1"/>
    </source>
</evidence>
<proteinExistence type="predicted"/>
<organism evidence="2 3">
    <name type="scientific">Pollutimonas bauzanensis</name>
    <dbReference type="NCBI Taxonomy" id="658167"/>
    <lineage>
        <taxon>Bacteria</taxon>
        <taxon>Pseudomonadati</taxon>
        <taxon>Pseudomonadota</taxon>
        <taxon>Betaproteobacteria</taxon>
        <taxon>Burkholderiales</taxon>
        <taxon>Alcaligenaceae</taxon>
        <taxon>Pollutimonas</taxon>
    </lineage>
</organism>
<dbReference type="SUPFAM" id="SSF56112">
    <property type="entry name" value="Protein kinase-like (PK-like)"/>
    <property type="match status" value="1"/>
</dbReference>
<sequence length="299" mass="33462">MAAARSHHRSETNLDPQAQAAAPERPPGKDLTGLASYAGQVAAQRHGGVHIFEFNGCRYVVKCQRSKRGARLRACLSAALCGMLFGVFPSPGQLRTGGIHQEAQRLRAHGCAVPEVYQLTADHLLFEYCGPTVEALLGELRGAQRNDLLLAVVDDLAEFHRRGHWHGGAQLRNLTMKQGRLYRIDFEENTGVALPLPLAQAYDVLLAFNSMMDYLDGDRQFGARLLARYLHLAGSTQVVESLRRLEYWLRRIGRIERWLGTRLRRNRDLQRALMFASILDIALDGYDATAPDGISEYKR</sequence>
<evidence type="ECO:0000256" key="1">
    <source>
        <dbReference type="SAM" id="MobiDB-lite"/>
    </source>
</evidence>
<gene>
    <name evidence="2" type="ORF">SAMN04488135_106159</name>
</gene>
<name>A0A1M5X571_9BURK</name>
<dbReference type="STRING" id="658167.SAMN04488135_106159"/>
<keyword evidence="3" id="KW-1185">Reference proteome</keyword>
<reference evidence="2 3" key="1">
    <citation type="submission" date="2016-11" db="EMBL/GenBank/DDBJ databases">
        <authorList>
            <person name="Jaros S."/>
            <person name="Januszkiewicz K."/>
            <person name="Wedrychowicz H."/>
        </authorList>
    </citation>
    <scope>NUCLEOTIDE SEQUENCE [LARGE SCALE GENOMIC DNA]</scope>
    <source>
        <strain evidence="2 3">CGMCC 1.10190</strain>
    </source>
</reference>
<feature type="region of interest" description="Disordered" evidence="1">
    <location>
        <begin position="1"/>
        <end position="29"/>
    </location>
</feature>